<comment type="caution">
    <text evidence="2">The sequence shown here is derived from an EMBL/GenBank/DDBJ whole genome shotgun (WGS) entry which is preliminary data.</text>
</comment>
<feature type="signal peptide" evidence="1">
    <location>
        <begin position="1"/>
        <end position="23"/>
    </location>
</feature>
<evidence type="ECO:0000256" key="1">
    <source>
        <dbReference type="SAM" id="SignalP"/>
    </source>
</evidence>
<feature type="chain" id="PRO_5047205075" description="HAF family extracellular repeat protein" evidence="1">
    <location>
        <begin position="24"/>
        <end position="328"/>
    </location>
</feature>
<keyword evidence="3" id="KW-1185">Reference proteome</keyword>
<evidence type="ECO:0008006" key="4">
    <source>
        <dbReference type="Google" id="ProtNLM"/>
    </source>
</evidence>
<reference evidence="2 3" key="1">
    <citation type="journal article" date="2019" name="Int. J. Syst. Evol. Microbiol.">
        <title>The Global Catalogue of Microorganisms (GCM) 10K type strain sequencing project: providing services to taxonomists for standard genome sequencing and annotation.</title>
        <authorList>
            <consortium name="The Broad Institute Genomics Platform"/>
            <consortium name="The Broad Institute Genome Sequencing Center for Infectious Disease"/>
            <person name="Wu L."/>
            <person name="Ma J."/>
        </authorList>
    </citation>
    <scope>NUCLEOTIDE SEQUENCE [LARGE SCALE GENOMIC DNA]</scope>
    <source>
        <strain evidence="2 3">JCM 14545</strain>
    </source>
</reference>
<name>A0ABN2QG72_9PSEU</name>
<gene>
    <name evidence="2" type="ORF">GCM10009754_20340</name>
</gene>
<accession>A0ABN2QG72</accession>
<evidence type="ECO:0000313" key="3">
    <source>
        <dbReference type="Proteomes" id="UP001501116"/>
    </source>
</evidence>
<dbReference type="RefSeq" id="WP_344416013.1">
    <property type="nucleotide sequence ID" value="NZ_BAAANN010000006.1"/>
</dbReference>
<proteinExistence type="predicted"/>
<dbReference type="PROSITE" id="PS51257">
    <property type="entry name" value="PROKAR_LIPOPROTEIN"/>
    <property type="match status" value="1"/>
</dbReference>
<protein>
    <recommendedName>
        <fullName evidence="4">HAF family extracellular repeat protein</fullName>
    </recommendedName>
</protein>
<dbReference type="EMBL" id="BAAANN010000006">
    <property type="protein sequence ID" value="GAA1951410.1"/>
    <property type="molecule type" value="Genomic_DNA"/>
</dbReference>
<sequence>MKLRALGCAVAAGAAVVTAPAAASAAAACTWTPSALGLPAGASDGGITATDHQGGYAGTAAFSDGAHVVTWKNGKVTDLGSRVSYGSASAVLGENRAGTVVGYATAAGFPTPTHAYAFRSAGTRLEALPELPNTWLASAQGIDDKGNIFGVNAVQGAGGGSYTVEWPADQPGQVVKLAGIPAAKNALQVDHDGSLLLSGEGGPWIWRDGKATPLAKVPGATSATGSAISNGRVAGTATIGGASVGVLWNPDGSVVKLPKSTGAYHLNSAGLTAGVNSDDTEALWRLGQFDHTFPGSRFDTFVEVVSDDGTVAGKHGGDKLQPTVWRCR</sequence>
<evidence type="ECO:0000313" key="2">
    <source>
        <dbReference type="EMBL" id="GAA1951410.1"/>
    </source>
</evidence>
<keyword evidence="1" id="KW-0732">Signal</keyword>
<dbReference type="Proteomes" id="UP001501116">
    <property type="component" value="Unassembled WGS sequence"/>
</dbReference>
<organism evidence="2 3">
    <name type="scientific">Amycolatopsis minnesotensis</name>
    <dbReference type="NCBI Taxonomy" id="337894"/>
    <lineage>
        <taxon>Bacteria</taxon>
        <taxon>Bacillati</taxon>
        <taxon>Actinomycetota</taxon>
        <taxon>Actinomycetes</taxon>
        <taxon>Pseudonocardiales</taxon>
        <taxon>Pseudonocardiaceae</taxon>
        <taxon>Amycolatopsis</taxon>
    </lineage>
</organism>